<feature type="compositionally biased region" description="Pro residues" evidence="1">
    <location>
        <begin position="51"/>
        <end position="68"/>
    </location>
</feature>
<name>A0A9D4HU26_DREPO</name>
<dbReference type="EMBL" id="JAIWYP010000012">
    <property type="protein sequence ID" value="KAH3730915.1"/>
    <property type="molecule type" value="Genomic_DNA"/>
</dbReference>
<evidence type="ECO:0000313" key="3">
    <source>
        <dbReference type="Proteomes" id="UP000828390"/>
    </source>
</evidence>
<reference evidence="2" key="1">
    <citation type="journal article" date="2019" name="bioRxiv">
        <title>The Genome of the Zebra Mussel, Dreissena polymorpha: A Resource for Invasive Species Research.</title>
        <authorList>
            <person name="McCartney M.A."/>
            <person name="Auch B."/>
            <person name="Kono T."/>
            <person name="Mallez S."/>
            <person name="Zhang Y."/>
            <person name="Obille A."/>
            <person name="Becker A."/>
            <person name="Abrahante J.E."/>
            <person name="Garbe J."/>
            <person name="Badalamenti J.P."/>
            <person name="Herman A."/>
            <person name="Mangelson H."/>
            <person name="Liachko I."/>
            <person name="Sullivan S."/>
            <person name="Sone E.D."/>
            <person name="Koren S."/>
            <person name="Silverstein K.A.T."/>
            <person name="Beckman K.B."/>
            <person name="Gohl D.M."/>
        </authorList>
    </citation>
    <scope>NUCLEOTIDE SEQUENCE</scope>
    <source>
        <strain evidence="2">Duluth1</strain>
        <tissue evidence="2">Whole animal</tissue>
    </source>
</reference>
<organism evidence="2 3">
    <name type="scientific">Dreissena polymorpha</name>
    <name type="common">Zebra mussel</name>
    <name type="synonym">Mytilus polymorpha</name>
    <dbReference type="NCBI Taxonomy" id="45954"/>
    <lineage>
        <taxon>Eukaryota</taxon>
        <taxon>Metazoa</taxon>
        <taxon>Spiralia</taxon>
        <taxon>Lophotrochozoa</taxon>
        <taxon>Mollusca</taxon>
        <taxon>Bivalvia</taxon>
        <taxon>Autobranchia</taxon>
        <taxon>Heteroconchia</taxon>
        <taxon>Euheterodonta</taxon>
        <taxon>Imparidentia</taxon>
        <taxon>Neoheterodontei</taxon>
        <taxon>Myida</taxon>
        <taxon>Dreissenoidea</taxon>
        <taxon>Dreissenidae</taxon>
        <taxon>Dreissena</taxon>
    </lineage>
</organism>
<keyword evidence="3" id="KW-1185">Reference proteome</keyword>
<evidence type="ECO:0000256" key="1">
    <source>
        <dbReference type="SAM" id="MobiDB-lite"/>
    </source>
</evidence>
<dbReference type="AlphaFoldDB" id="A0A9D4HU26"/>
<dbReference type="Proteomes" id="UP000828390">
    <property type="component" value="Unassembled WGS sequence"/>
</dbReference>
<gene>
    <name evidence="2" type="ORF">DPMN_056916</name>
</gene>
<protein>
    <submittedName>
        <fullName evidence="2">Uncharacterized protein</fullName>
    </submittedName>
</protein>
<sequence length="68" mass="7323">MGLAGSKTRSRGHLGFAVHEQFMNIFLLFFNGSFSVHELAPARPKLEGAQPCPPEPPPCPPEPPPCPS</sequence>
<reference evidence="2" key="2">
    <citation type="submission" date="2020-11" db="EMBL/GenBank/DDBJ databases">
        <authorList>
            <person name="McCartney M.A."/>
            <person name="Auch B."/>
            <person name="Kono T."/>
            <person name="Mallez S."/>
            <person name="Becker A."/>
            <person name="Gohl D.M."/>
            <person name="Silverstein K.A.T."/>
            <person name="Koren S."/>
            <person name="Bechman K.B."/>
            <person name="Herman A."/>
            <person name="Abrahante J.E."/>
            <person name="Garbe J."/>
        </authorList>
    </citation>
    <scope>NUCLEOTIDE SEQUENCE</scope>
    <source>
        <strain evidence="2">Duluth1</strain>
        <tissue evidence="2">Whole animal</tissue>
    </source>
</reference>
<feature type="region of interest" description="Disordered" evidence="1">
    <location>
        <begin position="45"/>
        <end position="68"/>
    </location>
</feature>
<comment type="caution">
    <text evidence="2">The sequence shown here is derived from an EMBL/GenBank/DDBJ whole genome shotgun (WGS) entry which is preliminary data.</text>
</comment>
<accession>A0A9D4HU26</accession>
<evidence type="ECO:0000313" key="2">
    <source>
        <dbReference type="EMBL" id="KAH3730915.1"/>
    </source>
</evidence>
<proteinExistence type="predicted"/>